<dbReference type="EMBL" id="JAGTJS010000016">
    <property type="protein sequence ID" value="KAH7247079.1"/>
    <property type="molecule type" value="Genomic_DNA"/>
</dbReference>
<feature type="compositionally biased region" description="Polar residues" evidence="1">
    <location>
        <begin position="16"/>
        <end position="25"/>
    </location>
</feature>
<keyword evidence="3" id="KW-1185">Reference proteome</keyword>
<protein>
    <submittedName>
        <fullName evidence="2">Uncharacterized protein</fullName>
    </submittedName>
</protein>
<sequence length="207" mass="21575">MAGQTLDEEDREDDQSWNTDLVSSQRENRSQDLTPSPHAELAAWAHERGTSALVECLTYNLDIHPPIFFGLEMIRSLRLVLCAVLTDLVIAKRIRGRGLVVEALIARVSSPPTRAAHPPPAEILKTTGSGLAPGIYQAEAHGAGVGNVPAWGTVRDVVAGREGSPAEGIVEGRSAVAVVAEVTHGAGAGGDVVVVEVVGDAHGGSSV</sequence>
<dbReference type="AlphaFoldDB" id="A0A9P9KBI4"/>
<accession>A0A9P9KBI4</accession>
<evidence type="ECO:0000313" key="3">
    <source>
        <dbReference type="Proteomes" id="UP000736672"/>
    </source>
</evidence>
<comment type="caution">
    <text evidence="2">The sequence shown here is derived from an EMBL/GenBank/DDBJ whole genome shotgun (WGS) entry which is preliminary data.</text>
</comment>
<name>A0A9P9KBI4_FUSSL</name>
<gene>
    <name evidence="2" type="ORF">B0J15DRAFT_469135</name>
</gene>
<evidence type="ECO:0000256" key="1">
    <source>
        <dbReference type="SAM" id="MobiDB-lite"/>
    </source>
</evidence>
<evidence type="ECO:0000313" key="2">
    <source>
        <dbReference type="EMBL" id="KAH7247079.1"/>
    </source>
</evidence>
<feature type="region of interest" description="Disordered" evidence="1">
    <location>
        <begin position="1"/>
        <end position="35"/>
    </location>
</feature>
<proteinExistence type="predicted"/>
<feature type="compositionally biased region" description="Acidic residues" evidence="1">
    <location>
        <begin position="1"/>
        <end position="15"/>
    </location>
</feature>
<reference evidence="2" key="1">
    <citation type="journal article" date="2021" name="Nat. Commun.">
        <title>Genetic determinants of endophytism in the Arabidopsis root mycobiome.</title>
        <authorList>
            <person name="Mesny F."/>
            <person name="Miyauchi S."/>
            <person name="Thiergart T."/>
            <person name="Pickel B."/>
            <person name="Atanasova L."/>
            <person name="Karlsson M."/>
            <person name="Huettel B."/>
            <person name="Barry K.W."/>
            <person name="Haridas S."/>
            <person name="Chen C."/>
            <person name="Bauer D."/>
            <person name="Andreopoulos W."/>
            <person name="Pangilinan J."/>
            <person name="LaButti K."/>
            <person name="Riley R."/>
            <person name="Lipzen A."/>
            <person name="Clum A."/>
            <person name="Drula E."/>
            <person name="Henrissat B."/>
            <person name="Kohler A."/>
            <person name="Grigoriev I.V."/>
            <person name="Martin F.M."/>
            <person name="Hacquard S."/>
        </authorList>
    </citation>
    <scope>NUCLEOTIDE SEQUENCE</scope>
    <source>
        <strain evidence="2">FSSC 5 MPI-SDFR-AT-0091</strain>
    </source>
</reference>
<dbReference type="Proteomes" id="UP000736672">
    <property type="component" value="Unassembled WGS sequence"/>
</dbReference>
<organism evidence="2 3">
    <name type="scientific">Fusarium solani</name>
    <name type="common">Filamentous fungus</name>
    <dbReference type="NCBI Taxonomy" id="169388"/>
    <lineage>
        <taxon>Eukaryota</taxon>
        <taxon>Fungi</taxon>
        <taxon>Dikarya</taxon>
        <taxon>Ascomycota</taxon>
        <taxon>Pezizomycotina</taxon>
        <taxon>Sordariomycetes</taxon>
        <taxon>Hypocreomycetidae</taxon>
        <taxon>Hypocreales</taxon>
        <taxon>Nectriaceae</taxon>
        <taxon>Fusarium</taxon>
        <taxon>Fusarium solani species complex</taxon>
    </lineage>
</organism>